<comment type="caution">
    <text evidence="1">The sequence shown here is derived from an EMBL/GenBank/DDBJ whole genome shotgun (WGS) entry which is preliminary data.</text>
</comment>
<organism evidence="1 2">
    <name type="scientific">Clathrus columnatus</name>
    <dbReference type="NCBI Taxonomy" id="1419009"/>
    <lineage>
        <taxon>Eukaryota</taxon>
        <taxon>Fungi</taxon>
        <taxon>Dikarya</taxon>
        <taxon>Basidiomycota</taxon>
        <taxon>Agaricomycotina</taxon>
        <taxon>Agaricomycetes</taxon>
        <taxon>Phallomycetidae</taxon>
        <taxon>Phallales</taxon>
        <taxon>Clathraceae</taxon>
        <taxon>Clathrus</taxon>
    </lineage>
</organism>
<name>A0AAV5A970_9AGAM</name>
<gene>
    <name evidence="1" type="ORF">Clacol_004463</name>
</gene>
<dbReference type="EMBL" id="BPWL01000005">
    <property type="protein sequence ID" value="GJJ10237.1"/>
    <property type="molecule type" value="Genomic_DNA"/>
</dbReference>
<dbReference type="Proteomes" id="UP001050691">
    <property type="component" value="Unassembled WGS sequence"/>
</dbReference>
<sequence>MTSLSLTDIRCTGLTLNISVYCTHLGIPLLVIPIEDATRYSTKPLKRIRYATAAVLGSEGDLMKYSKDDIEIKTCKVNITLDMEDKFPSERRLTFHPTSPITLIDKDKCYESRSDVTQDAESQANIKNKTAERDGSAALIIHLVKLLVDPCHIIPFVKGSETSYFALSTNEFSPRRLASSLTGSPQRARLTELHFILHYL</sequence>
<evidence type="ECO:0000313" key="2">
    <source>
        <dbReference type="Proteomes" id="UP001050691"/>
    </source>
</evidence>
<proteinExistence type="predicted"/>
<accession>A0AAV5A970</accession>
<dbReference type="AlphaFoldDB" id="A0AAV5A970"/>
<reference evidence="1" key="1">
    <citation type="submission" date="2021-10" db="EMBL/GenBank/DDBJ databases">
        <title>De novo Genome Assembly of Clathrus columnatus (Basidiomycota, Fungi) Using Illumina and Nanopore Sequence Data.</title>
        <authorList>
            <person name="Ogiso-Tanaka E."/>
            <person name="Itagaki H."/>
            <person name="Hosoya T."/>
            <person name="Hosaka K."/>
        </authorList>
    </citation>
    <scope>NUCLEOTIDE SEQUENCE</scope>
    <source>
        <strain evidence="1">MO-923</strain>
    </source>
</reference>
<evidence type="ECO:0000313" key="1">
    <source>
        <dbReference type="EMBL" id="GJJ10237.1"/>
    </source>
</evidence>
<keyword evidence="2" id="KW-1185">Reference proteome</keyword>
<protein>
    <submittedName>
        <fullName evidence="1">Uncharacterized protein</fullName>
    </submittedName>
</protein>